<evidence type="ECO:0000313" key="1">
    <source>
        <dbReference type="EMBL" id="KAJ8119939.1"/>
    </source>
</evidence>
<dbReference type="EMBL" id="JAPESX010000733">
    <property type="protein sequence ID" value="KAJ8119939.1"/>
    <property type="molecule type" value="Genomic_DNA"/>
</dbReference>
<name>A0ACC2IXN3_9PEZI</name>
<reference evidence="1" key="1">
    <citation type="submission" date="2022-11" db="EMBL/GenBank/DDBJ databases">
        <title>Genome Sequence of Nemania bipapillata.</title>
        <authorList>
            <person name="Buettner E."/>
        </authorList>
    </citation>
    <scope>NUCLEOTIDE SEQUENCE</scope>
    <source>
        <strain evidence="1">CP14</strain>
    </source>
</reference>
<organism evidence="1 2">
    <name type="scientific">Nemania bipapillata</name>
    <dbReference type="NCBI Taxonomy" id="110536"/>
    <lineage>
        <taxon>Eukaryota</taxon>
        <taxon>Fungi</taxon>
        <taxon>Dikarya</taxon>
        <taxon>Ascomycota</taxon>
        <taxon>Pezizomycotina</taxon>
        <taxon>Sordariomycetes</taxon>
        <taxon>Xylariomycetidae</taxon>
        <taxon>Xylariales</taxon>
        <taxon>Xylariaceae</taxon>
        <taxon>Nemania</taxon>
    </lineage>
</organism>
<gene>
    <name evidence="1" type="ORF">ONZ43_g3217</name>
</gene>
<keyword evidence="2" id="KW-1185">Reference proteome</keyword>
<proteinExistence type="predicted"/>
<protein>
    <submittedName>
        <fullName evidence="1">Uncharacterized protein</fullName>
    </submittedName>
</protein>
<accession>A0ACC2IXN3</accession>
<comment type="caution">
    <text evidence="1">The sequence shown here is derived from an EMBL/GenBank/DDBJ whole genome shotgun (WGS) entry which is preliminary data.</text>
</comment>
<evidence type="ECO:0000313" key="2">
    <source>
        <dbReference type="Proteomes" id="UP001153334"/>
    </source>
</evidence>
<sequence length="109" mass="11854">MIPTDSRTHRSSQFVNSYYLMAPDTEAATTTMSQQFNLDEKQRLIQAMNAQQTGPGSRQGQDEAPLIDDDDNGIKVPITHGFMSAKPDGVIGQGVCGNSGTNFRALSLY</sequence>
<dbReference type="Proteomes" id="UP001153334">
    <property type="component" value="Unassembled WGS sequence"/>
</dbReference>